<dbReference type="GO" id="GO:0005634">
    <property type="term" value="C:nucleus"/>
    <property type="evidence" value="ECO:0007669"/>
    <property type="project" value="UniProtKB-SubCell"/>
</dbReference>
<keyword evidence="9" id="KW-1185">Reference proteome</keyword>
<evidence type="ECO:0000256" key="3">
    <source>
        <dbReference type="ARBA" id="ARBA00023125"/>
    </source>
</evidence>
<evidence type="ECO:0000256" key="1">
    <source>
        <dbReference type="ARBA" id="ARBA00004123"/>
    </source>
</evidence>
<evidence type="ECO:0000256" key="5">
    <source>
        <dbReference type="ARBA" id="ARBA00023242"/>
    </source>
</evidence>
<dbReference type="PROSITE" id="PS50863">
    <property type="entry name" value="B3"/>
    <property type="match status" value="1"/>
</dbReference>
<dbReference type="AlphaFoldDB" id="A0AAV9DMZ1"/>
<feature type="region of interest" description="Disordered" evidence="6">
    <location>
        <begin position="77"/>
        <end position="115"/>
    </location>
</feature>
<name>A0AAV9DMZ1_ACOCL</name>
<dbReference type="SUPFAM" id="SSF101936">
    <property type="entry name" value="DNA-binding pseudobarrel domain"/>
    <property type="match status" value="1"/>
</dbReference>
<evidence type="ECO:0000256" key="4">
    <source>
        <dbReference type="ARBA" id="ARBA00023163"/>
    </source>
</evidence>
<evidence type="ECO:0000259" key="7">
    <source>
        <dbReference type="PROSITE" id="PS50863"/>
    </source>
</evidence>
<dbReference type="PANTHER" id="PTHR31391:SF4">
    <property type="entry name" value="B3 DOMAIN-CONTAINING PROTEIN OS03G0184500"/>
    <property type="match status" value="1"/>
</dbReference>
<evidence type="ECO:0000313" key="8">
    <source>
        <dbReference type="EMBL" id="KAK1301658.1"/>
    </source>
</evidence>
<keyword evidence="4" id="KW-0804">Transcription</keyword>
<proteinExistence type="predicted"/>
<dbReference type="Gene3D" id="2.40.330.10">
    <property type="entry name" value="DNA-binding pseudobarrel domain"/>
    <property type="match status" value="1"/>
</dbReference>
<protein>
    <recommendedName>
        <fullName evidence="7">TF-B3 domain-containing protein</fullName>
    </recommendedName>
</protein>
<feature type="compositionally biased region" description="Polar residues" evidence="6">
    <location>
        <begin position="81"/>
        <end position="97"/>
    </location>
</feature>
<organism evidence="8 9">
    <name type="scientific">Acorus calamus</name>
    <name type="common">Sweet flag</name>
    <dbReference type="NCBI Taxonomy" id="4465"/>
    <lineage>
        <taxon>Eukaryota</taxon>
        <taxon>Viridiplantae</taxon>
        <taxon>Streptophyta</taxon>
        <taxon>Embryophyta</taxon>
        <taxon>Tracheophyta</taxon>
        <taxon>Spermatophyta</taxon>
        <taxon>Magnoliopsida</taxon>
        <taxon>Liliopsida</taxon>
        <taxon>Acoraceae</taxon>
        <taxon>Acorus</taxon>
    </lineage>
</organism>
<dbReference type="GO" id="GO:0003677">
    <property type="term" value="F:DNA binding"/>
    <property type="evidence" value="ECO:0007669"/>
    <property type="project" value="UniProtKB-KW"/>
</dbReference>
<sequence>MSVVTERNSNTNNNVIRPQPRTIQKNDLRWLHHFSGQDVFQSGGEDLIDWTAMQQTATEDQVSWWKGFLVDAAAGEDDKSCSSTKSVPGEDQTTMISSDGGGGGGCGGGGERGIGGGGGGVDWEGMFLEEDFFGLVKQVKKRKIDVGSESFERRWSGRLSDKPAPNYRDAMLEYANIDRPRNRTYKRRDLLNRVYASDEARHYAIKRAQEIENTLGPDSLTFVKAMLQSHTTGGFWLKNGLSAGWRGFAIEHELVDGDAVVFHLVNQITFKVYIVRQSAFAESKAVASAPPKLEN</sequence>
<dbReference type="InterPro" id="IPR015300">
    <property type="entry name" value="DNA-bd_pseudobarrel_sf"/>
</dbReference>
<reference evidence="8" key="1">
    <citation type="journal article" date="2023" name="Nat. Commun.">
        <title>Diploid and tetraploid genomes of Acorus and the evolution of monocots.</title>
        <authorList>
            <person name="Ma L."/>
            <person name="Liu K.W."/>
            <person name="Li Z."/>
            <person name="Hsiao Y.Y."/>
            <person name="Qi Y."/>
            <person name="Fu T."/>
            <person name="Tang G.D."/>
            <person name="Zhang D."/>
            <person name="Sun W.H."/>
            <person name="Liu D.K."/>
            <person name="Li Y."/>
            <person name="Chen G.Z."/>
            <person name="Liu X.D."/>
            <person name="Liao X.Y."/>
            <person name="Jiang Y.T."/>
            <person name="Yu X."/>
            <person name="Hao Y."/>
            <person name="Huang J."/>
            <person name="Zhao X.W."/>
            <person name="Ke S."/>
            <person name="Chen Y.Y."/>
            <person name="Wu W.L."/>
            <person name="Hsu J.L."/>
            <person name="Lin Y.F."/>
            <person name="Huang M.D."/>
            <person name="Li C.Y."/>
            <person name="Huang L."/>
            <person name="Wang Z.W."/>
            <person name="Zhao X."/>
            <person name="Zhong W.Y."/>
            <person name="Peng D.H."/>
            <person name="Ahmad S."/>
            <person name="Lan S."/>
            <person name="Zhang J.S."/>
            <person name="Tsai W.C."/>
            <person name="Van de Peer Y."/>
            <person name="Liu Z.J."/>
        </authorList>
    </citation>
    <scope>NUCLEOTIDE SEQUENCE</scope>
    <source>
        <strain evidence="8">CP</strain>
    </source>
</reference>
<dbReference type="Proteomes" id="UP001180020">
    <property type="component" value="Unassembled WGS sequence"/>
</dbReference>
<feature type="compositionally biased region" description="Gly residues" evidence="6">
    <location>
        <begin position="99"/>
        <end position="115"/>
    </location>
</feature>
<accession>A0AAV9DMZ1</accession>
<evidence type="ECO:0000256" key="2">
    <source>
        <dbReference type="ARBA" id="ARBA00023015"/>
    </source>
</evidence>
<keyword evidence="2" id="KW-0805">Transcription regulation</keyword>
<keyword evidence="5" id="KW-0539">Nucleus</keyword>
<dbReference type="CDD" id="cd10017">
    <property type="entry name" value="B3_DNA"/>
    <property type="match status" value="1"/>
</dbReference>
<dbReference type="InterPro" id="IPR044837">
    <property type="entry name" value="REM16-like"/>
</dbReference>
<feature type="domain" description="TF-B3" evidence="7">
    <location>
        <begin position="241"/>
        <end position="278"/>
    </location>
</feature>
<evidence type="ECO:0000313" key="9">
    <source>
        <dbReference type="Proteomes" id="UP001180020"/>
    </source>
</evidence>
<feature type="region of interest" description="Disordered" evidence="6">
    <location>
        <begin position="1"/>
        <end position="21"/>
    </location>
</feature>
<dbReference type="EMBL" id="JAUJYO010000012">
    <property type="protein sequence ID" value="KAK1301658.1"/>
    <property type="molecule type" value="Genomic_DNA"/>
</dbReference>
<dbReference type="PANTHER" id="PTHR31391">
    <property type="entry name" value="B3 DOMAIN-CONTAINING PROTEIN OS11G0197600-RELATED"/>
    <property type="match status" value="1"/>
</dbReference>
<evidence type="ECO:0000256" key="6">
    <source>
        <dbReference type="SAM" id="MobiDB-lite"/>
    </source>
</evidence>
<comment type="caution">
    <text evidence="8">The sequence shown here is derived from an EMBL/GenBank/DDBJ whole genome shotgun (WGS) entry which is preliminary data.</text>
</comment>
<comment type="subcellular location">
    <subcellularLocation>
        <location evidence="1">Nucleus</location>
    </subcellularLocation>
</comment>
<gene>
    <name evidence="8" type="ORF">QJS10_CPB12g01472</name>
</gene>
<dbReference type="InterPro" id="IPR003340">
    <property type="entry name" value="B3_DNA-bd"/>
</dbReference>
<keyword evidence="3" id="KW-0238">DNA-binding</keyword>
<reference evidence="8" key="2">
    <citation type="submission" date="2023-06" db="EMBL/GenBank/DDBJ databases">
        <authorList>
            <person name="Ma L."/>
            <person name="Liu K.-W."/>
            <person name="Li Z."/>
            <person name="Hsiao Y.-Y."/>
            <person name="Qi Y."/>
            <person name="Fu T."/>
            <person name="Tang G."/>
            <person name="Zhang D."/>
            <person name="Sun W.-H."/>
            <person name="Liu D.-K."/>
            <person name="Li Y."/>
            <person name="Chen G.-Z."/>
            <person name="Liu X.-D."/>
            <person name="Liao X.-Y."/>
            <person name="Jiang Y.-T."/>
            <person name="Yu X."/>
            <person name="Hao Y."/>
            <person name="Huang J."/>
            <person name="Zhao X.-W."/>
            <person name="Ke S."/>
            <person name="Chen Y.-Y."/>
            <person name="Wu W.-L."/>
            <person name="Hsu J.-L."/>
            <person name="Lin Y.-F."/>
            <person name="Huang M.-D."/>
            <person name="Li C.-Y."/>
            <person name="Huang L."/>
            <person name="Wang Z.-W."/>
            <person name="Zhao X."/>
            <person name="Zhong W.-Y."/>
            <person name="Peng D.-H."/>
            <person name="Ahmad S."/>
            <person name="Lan S."/>
            <person name="Zhang J.-S."/>
            <person name="Tsai W.-C."/>
            <person name="Van De Peer Y."/>
            <person name="Liu Z.-J."/>
        </authorList>
    </citation>
    <scope>NUCLEOTIDE SEQUENCE</scope>
    <source>
        <strain evidence="8">CP</strain>
        <tissue evidence="8">Leaves</tissue>
    </source>
</reference>